<dbReference type="AlphaFoldDB" id="D7G673"/>
<evidence type="ECO:0000313" key="2">
    <source>
        <dbReference type="Proteomes" id="UP000002630"/>
    </source>
</evidence>
<reference evidence="1 2" key="1">
    <citation type="journal article" date="2010" name="Nature">
        <title>The Ectocarpus genome and the independent evolution of multicellularity in brown algae.</title>
        <authorList>
            <person name="Cock J.M."/>
            <person name="Sterck L."/>
            <person name="Rouze P."/>
            <person name="Scornet D."/>
            <person name="Allen A.E."/>
            <person name="Amoutzias G."/>
            <person name="Anthouard V."/>
            <person name="Artiguenave F."/>
            <person name="Aury J.M."/>
            <person name="Badger J.H."/>
            <person name="Beszteri B."/>
            <person name="Billiau K."/>
            <person name="Bonnet E."/>
            <person name="Bothwell J.H."/>
            <person name="Bowler C."/>
            <person name="Boyen C."/>
            <person name="Brownlee C."/>
            <person name="Carrano C.J."/>
            <person name="Charrier B."/>
            <person name="Cho G.Y."/>
            <person name="Coelho S.M."/>
            <person name="Collen J."/>
            <person name="Corre E."/>
            <person name="Da Silva C."/>
            <person name="Delage L."/>
            <person name="Delaroque N."/>
            <person name="Dittami S.M."/>
            <person name="Doulbeau S."/>
            <person name="Elias M."/>
            <person name="Farnham G."/>
            <person name="Gachon C.M."/>
            <person name="Gschloessl B."/>
            <person name="Heesch S."/>
            <person name="Jabbari K."/>
            <person name="Jubin C."/>
            <person name="Kawai H."/>
            <person name="Kimura K."/>
            <person name="Kloareg B."/>
            <person name="Kupper F.C."/>
            <person name="Lang D."/>
            <person name="Le Bail A."/>
            <person name="Leblanc C."/>
            <person name="Lerouge P."/>
            <person name="Lohr M."/>
            <person name="Lopez P.J."/>
            <person name="Martens C."/>
            <person name="Maumus F."/>
            <person name="Michel G."/>
            <person name="Miranda-Saavedra D."/>
            <person name="Morales J."/>
            <person name="Moreau H."/>
            <person name="Motomura T."/>
            <person name="Nagasato C."/>
            <person name="Napoli C.A."/>
            <person name="Nelson D.R."/>
            <person name="Nyvall-Collen P."/>
            <person name="Peters A.F."/>
            <person name="Pommier C."/>
            <person name="Potin P."/>
            <person name="Poulain J."/>
            <person name="Quesneville H."/>
            <person name="Read B."/>
            <person name="Rensing S.A."/>
            <person name="Ritter A."/>
            <person name="Rousvoal S."/>
            <person name="Samanta M."/>
            <person name="Samson G."/>
            <person name="Schroeder D.C."/>
            <person name="Segurens B."/>
            <person name="Strittmatter M."/>
            <person name="Tonon T."/>
            <person name="Tregear J.W."/>
            <person name="Valentin K."/>
            <person name="von Dassow P."/>
            <person name="Yamagishi T."/>
            <person name="Van de Peer Y."/>
            <person name="Wincker P."/>
        </authorList>
    </citation>
    <scope>NUCLEOTIDE SEQUENCE [LARGE SCALE GENOMIC DNA]</scope>
    <source>
        <strain evidence="2">Ec32 / CCAP1310/4</strain>
    </source>
</reference>
<keyword evidence="2" id="KW-1185">Reference proteome</keyword>
<dbReference type="InParanoid" id="D7G673"/>
<dbReference type="Proteomes" id="UP000002630">
    <property type="component" value="Unassembled WGS sequence"/>
</dbReference>
<sequence length="57" mass="6245">MLRAESPTDLAVLLLHHVNDLRPAALDHLVLAYAWAKEVFIAIGLQPANQCAKKRAA</sequence>
<name>D7G673_ECTSI</name>
<organism evidence="1 2">
    <name type="scientific">Ectocarpus siliculosus</name>
    <name type="common">Brown alga</name>
    <name type="synonym">Conferva siliculosa</name>
    <dbReference type="NCBI Taxonomy" id="2880"/>
    <lineage>
        <taxon>Eukaryota</taxon>
        <taxon>Sar</taxon>
        <taxon>Stramenopiles</taxon>
        <taxon>Ochrophyta</taxon>
        <taxon>PX clade</taxon>
        <taxon>Phaeophyceae</taxon>
        <taxon>Ectocarpales</taxon>
        <taxon>Ectocarpaceae</taxon>
        <taxon>Ectocarpus</taxon>
    </lineage>
</organism>
<protein>
    <submittedName>
        <fullName evidence="1">Uncharacterized protein</fullName>
    </submittedName>
</protein>
<dbReference type="EMBL" id="FN649760">
    <property type="protein sequence ID" value="CBJ33936.1"/>
    <property type="molecule type" value="Genomic_DNA"/>
</dbReference>
<accession>D7G673</accession>
<gene>
    <name evidence="1" type="ORF">Esi_0725_0005</name>
</gene>
<proteinExistence type="predicted"/>
<evidence type="ECO:0000313" key="1">
    <source>
        <dbReference type="EMBL" id="CBJ33936.1"/>
    </source>
</evidence>